<evidence type="ECO:0000313" key="7">
    <source>
        <dbReference type="EMBL" id="MCQ1529282.1"/>
    </source>
</evidence>
<dbReference type="CDD" id="cd00009">
    <property type="entry name" value="AAA"/>
    <property type="match status" value="1"/>
</dbReference>
<dbReference type="SUPFAM" id="SSF52540">
    <property type="entry name" value="P-loop containing nucleoside triphosphate hydrolases"/>
    <property type="match status" value="1"/>
</dbReference>
<dbReference type="InterPro" id="IPR002197">
    <property type="entry name" value="HTH_Fis"/>
</dbReference>
<dbReference type="InterPro" id="IPR009057">
    <property type="entry name" value="Homeodomain-like_sf"/>
</dbReference>
<dbReference type="InterPro" id="IPR000014">
    <property type="entry name" value="PAS"/>
</dbReference>
<gene>
    <name evidence="7" type="ORF">LJD61_06920</name>
</gene>
<evidence type="ECO:0000259" key="5">
    <source>
        <dbReference type="PROSITE" id="PS50045"/>
    </source>
</evidence>
<dbReference type="PANTHER" id="PTHR32071">
    <property type="entry name" value="TRANSCRIPTIONAL REGULATORY PROTEIN"/>
    <property type="match status" value="1"/>
</dbReference>
<dbReference type="Proteomes" id="UP001651880">
    <property type="component" value="Unassembled WGS sequence"/>
</dbReference>
<feature type="domain" description="PAS" evidence="6">
    <location>
        <begin position="34"/>
        <end position="85"/>
    </location>
</feature>
<reference evidence="7 8" key="1">
    <citation type="submission" date="2021-10" db="EMBL/GenBank/DDBJ databases">
        <title>Lutispora strain m25 sp. nov., a thermophilic, non-spore-forming bacterium isolated from a lab-scale methanogenic bioreactor digesting anaerobic sludge.</title>
        <authorList>
            <person name="El Houari A."/>
            <person name="Mcdonald J."/>
        </authorList>
    </citation>
    <scope>NUCLEOTIDE SEQUENCE [LARGE SCALE GENOMIC DNA]</scope>
    <source>
        <strain evidence="8">m25</strain>
    </source>
</reference>
<feature type="domain" description="Sigma-54 factor interaction" evidence="5">
    <location>
        <begin position="173"/>
        <end position="402"/>
    </location>
</feature>
<dbReference type="InterPro" id="IPR025662">
    <property type="entry name" value="Sigma_54_int_dom_ATP-bd_1"/>
</dbReference>
<evidence type="ECO:0000259" key="6">
    <source>
        <dbReference type="PROSITE" id="PS50112"/>
    </source>
</evidence>
<dbReference type="Pfam" id="PF00158">
    <property type="entry name" value="Sigma54_activat"/>
    <property type="match status" value="1"/>
</dbReference>
<organism evidence="7 8">
    <name type="scientific">Lutispora saccharofermentans</name>
    <dbReference type="NCBI Taxonomy" id="3024236"/>
    <lineage>
        <taxon>Bacteria</taxon>
        <taxon>Bacillati</taxon>
        <taxon>Bacillota</taxon>
        <taxon>Clostridia</taxon>
        <taxon>Lutisporales</taxon>
        <taxon>Lutisporaceae</taxon>
        <taxon>Lutispora</taxon>
    </lineage>
</organism>
<protein>
    <submittedName>
        <fullName evidence="7">Sigma 54-interacting transcriptional regulator</fullName>
    </submittedName>
</protein>
<evidence type="ECO:0000256" key="1">
    <source>
        <dbReference type="ARBA" id="ARBA00022741"/>
    </source>
</evidence>
<comment type="caution">
    <text evidence="7">The sequence shown here is derived from an EMBL/GenBank/DDBJ whole genome shotgun (WGS) entry which is preliminary data.</text>
</comment>
<dbReference type="InterPro" id="IPR027417">
    <property type="entry name" value="P-loop_NTPase"/>
</dbReference>
<dbReference type="NCBIfam" id="TIGR00229">
    <property type="entry name" value="sensory_box"/>
    <property type="match status" value="1"/>
</dbReference>
<evidence type="ECO:0000256" key="2">
    <source>
        <dbReference type="ARBA" id="ARBA00022840"/>
    </source>
</evidence>
<dbReference type="InterPro" id="IPR003593">
    <property type="entry name" value="AAA+_ATPase"/>
</dbReference>
<proteinExistence type="predicted"/>
<evidence type="ECO:0000313" key="8">
    <source>
        <dbReference type="Proteomes" id="UP001651880"/>
    </source>
</evidence>
<dbReference type="SUPFAM" id="SSF46689">
    <property type="entry name" value="Homeodomain-like"/>
    <property type="match status" value="1"/>
</dbReference>
<dbReference type="InterPro" id="IPR035965">
    <property type="entry name" value="PAS-like_dom_sf"/>
</dbReference>
<dbReference type="PROSITE" id="PS50045">
    <property type="entry name" value="SIGMA54_INTERACT_4"/>
    <property type="match status" value="1"/>
</dbReference>
<accession>A0ABT1NDG2</accession>
<keyword evidence="2" id="KW-0067">ATP-binding</keyword>
<keyword evidence="3" id="KW-0805">Transcription regulation</keyword>
<dbReference type="PROSITE" id="PS50112">
    <property type="entry name" value="PAS"/>
    <property type="match status" value="1"/>
</dbReference>
<dbReference type="PROSITE" id="PS00675">
    <property type="entry name" value="SIGMA54_INTERACT_1"/>
    <property type="match status" value="1"/>
</dbReference>
<dbReference type="PROSITE" id="PS00676">
    <property type="entry name" value="SIGMA54_INTERACT_2"/>
    <property type="match status" value="1"/>
</dbReference>
<evidence type="ECO:0000256" key="3">
    <source>
        <dbReference type="ARBA" id="ARBA00023015"/>
    </source>
</evidence>
<dbReference type="PANTHER" id="PTHR32071:SF57">
    <property type="entry name" value="C4-DICARBOXYLATE TRANSPORT TRANSCRIPTIONAL REGULATORY PROTEIN DCTD"/>
    <property type="match status" value="1"/>
</dbReference>
<name>A0ABT1NDG2_9FIRM</name>
<dbReference type="Gene3D" id="3.30.450.20">
    <property type="entry name" value="PAS domain"/>
    <property type="match status" value="1"/>
</dbReference>
<dbReference type="Gene3D" id="1.10.8.60">
    <property type="match status" value="1"/>
</dbReference>
<dbReference type="Gene3D" id="1.10.10.60">
    <property type="entry name" value="Homeodomain-like"/>
    <property type="match status" value="1"/>
</dbReference>
<dbReference type="Pfam" id="PF02954">
    <property type="entry name" value="HTH_8"/>
    <property type="match status" value="1"/>
</dbReference>
<dbReference type="RefSeq" id="WP_255226799.1">
    <property type="nucleotide sequence ID" value="NZ_JAJEKE010000004.1"/>
</dbReference>
<dbReference type="SMART" id="SM00382">
    <property type="entry name" value="AAA"/>
    <property type="match status" value="1"/>
</dbReference>
<dbReference type="SMART" id="SM00091">
    <property type="entry name" value="PAS"/>
    <property type="match status" value="1"/>
</dbReference>
<dbReference type="PRINTS" id="PR01590">
    <property type="entry name" value="HTHFIS"/>
</dbReference>
<dbReference type="InterPro" id="IPR025943">
    <property type="entry name" value="Sigma_54_int_dom_ATP-bd_2"/>
</dbReference>
<keyword evidence="8" id="KW-1185">Reference proteome</keyword>
<sequence length="492" mass="55492">MTKSIYIYSIREKQSDYEPSGKGLIIIFKILDEQDKELEVILDSIKDAITIVDKDCITKYWNKAAEKMYGISRKDIVGKHIREFFPSSLLPRIIKEEKSYENIYNSPRESSFNIISASPLYCKGELVGGLSLDRDITDHIRTAELLSKARSNLDVLQQEITAINKNHSSFSMILGNSSKFREAVNLARDVARSNINVLICGESGTGKELFARAIHMESGREGLYVPINCSAMPNELIESELFGYAAGAFTGALKEGRTGKIELAHKGTLFLDEIGDMPLHMQPKILRVLEDGEVTKVGGEKSIKVNIRIIAATNRNLNEMVEKGTFRKDLYYRLNSVLINLPPLRERKDDIPLLANRFVQNYCMEYGLNILNISPQVMDAFIQHNWEGNVRELANIIERMVVIAKNNKLSSLDVNTLPENINVKKKSYKDSGDENSNPYDLNYILANAERDAVVNAMKMAENNKSAAAKILNIPRSTLYFKLQKYGLSDGYI</sequence>
<dbReference type="Gene3D" id="3.40.50.300">
    <property type="entry name" value="P-loop containing nucleotide triphosphate hydrolases"/>
    <property type="match status" value="1"/>
</dbReference>
<keyword evidence="4" id="KW-0804">Transcription</keyword>
<dbReference type="SUPFAM" id="SSF55785">
    <property type="entry name" value="PYP-like sensor domain (PAS domain)"/>
    <property type="match status" value="1"/>
</dbReference>
<dbReference type="InterPro" id="IPR002078">
    <property type="entry name" value="Sigma_54_int"/>
</dbReference>
<keyword evidence="1" id="KW-0547">Nucleotide-binding</keyword>
<dbReference type="Pfam" id="PF25601">
    <property type="entry name" value="AAA_lid_14"/>
    <property type="match status" value="1"/>
</dbReference>
<dbReference type="CDD" id="cd00130">
    <property type="entry name" value="PAS"/>
    <property type="match status" value="1"/>
</dbReference>
<dbReference type="EMBL" id="JAJEKE010000004">
    <property type="protein sequence ID" value="MCQ1529282.1"/>
    <property type="molecule type" value="Genomic_DNA"/>
</dbReference>
<evidence type="ECO:0000256" key="4">
    <source>
        <dbReference type="ARBA" id="ARBA00023163"/>
    </source>
</evidence>
<dbReference type="InterPro" id="IPR058031">
    <property type="entry name" value="AAA_lid_NorR"/>
</dbReference>
<dbReference type="Pfam" id="PF13426">
    <property type="entry name" value="PAS_9"/>
    <property type="match status" value="1"/>
</dbReference>